<comment type="caution">
    <text evidence="2">The sequence shown here is derived from an EMBL/GenBank/DDBJ whole genome shotgun (WGS) entry which is preliminary data.</text>
</comment>
<reference evidence="2" key="1">
    <citation type="submission" date="2022-06" db="EMBL/GenBank/DDBJ databases">
        <title>Aquibacillus sp. a new bacterium isolated from soil saline samples.</title>
        <authorList>
            <person name="Galisteo C."/>
            <person name="De La Haba R."/>
            <person name="Sanchez-Porro C."/>
            <person name="Ventosa A."/>
        </authorList>
    </citation>
    <scope>NUCLEOTIDE SEQUENCE</scope>
    <source>
        <strain evidence="2">JCM 12387</strain>
    </source>
</reference>
<accession>A0A9X3WLD8</accession>
<gene>
    <name evidence="2" type="ORF">NC661_11390</name>
</gene>
<dbReference type="Gene3D" id="3.40.630.30">
    <property type="match status" value="1"/>
</dbReference>
<dbReference type="GO" id="GO:0016747">
    <property type="term" value="F:acyltransferase activity, transferring groups other than amino-acyl groups"/>
    <property type="evidence" value="ECO:0007669"/>
    <property type="project" value="InterPro"/>
</dbReference>
<dbReference type="PROSITE" id="PS51186">
    <property type="entry name" value="GNAT"/>
    <property type="match status" value="1"/>
</dbReference>
<name>A0A9X3WLD8_9BACI</name>
<dbReference type="Pfam" id="PF13302">
    <property type="entry name" value="Acetyltransf_3"/>
    <property type="match status" value="1"/>
</dbReference>
<protein>
    <submittedName>
        <fullName evidence="2">GNAT family N-acetyltransferase</fullName>
    </submittedName>
</protein>
<keyword evidence="3" id="KW-1185">Reference proteome</keyword>
<evidence type="ECO:0000313" key="2">
    <source>
        <dbReference type="EMBL" id="MDC3420973.1"/>
    </source>
</evidence>
<feature type="domain" description="N-acetyltransferase" evidence="1">
    <location>
        <begin position="17"/>
        <end position="181"/>
    </location>
</feature>
<dbReference type="PANTHER" id="PTHR43415">
    <property type="entry name" value="SPERMIDINE N(1)-ACETYLTRANSFERASE"/>
    <property type="match status" value="1"/>
</dbReference>
<dbReference type="AlphaFoldDB" id="A0A9X3WLD8"/>
<evidence type="ECO:0000313" key="3">
    <source>
        <dbReference type="Proteomes" id="UP001145072"/>
    </source>
</evidence>
<dbReference type="Proteomes" id="UP001145072">
    <property type="component" value="Unassembled WGS sequence"/>
</dbReference>
<dbReference type="InterPro" id="IPR000182">
    <property type="entry name" value="GNAT_dom"/>
</dbReference>
<evidence type="ECO:0000259" key="1">
    <source>
        <dbReference type="PROSITE" id="PS51186"/>
    </source>
</evidence>
<dbReference type="SUPFAM" id="SSF55729">
    <property type="entry name" value="Acyl-CoA N-acyltransferases (Nat)"/>
    <property type="match status" value="1"/>
</dbReference>
<proteinExistence type="predicted"/>
<sequence length="186" mass="21669">MESTGQNHIKFLESERIYLRPIENEDLDLFYAKALWDQEGRRLTGSQVVFTRRGVQNWFDRITTDSSRIDLLICLQENNQPIGDIAMLDIDHHNQHAVVRIAIFENDYLGSGFGTEALSLLIAHGFNVLNLNRIGLEVYSYNERAKRAYEKVGFKQEGTIRQNLYYNGEFHDTIIMGILKSEWKRK</sequence>
<dbReference type="EMBL" id="JAMQJZ010000008">
    <property type="protein sequence ID" value="MDC3420973.1"/>
    <property type="molecule type" value="Genomic_DNA"/>
</dbReference>
<dbReference type="InterPro" id="IPR016181">
    <property type="entry name" value="Acyl_CoA_acyltransferase"/>
</dbReference>
<organism evidence="2 3">
    <name type="scientific">Aquibacillus koreensis</name>
    <dbReference type="NCBI Taxonomy" id="279446"/>
    <lineage>
        <taxon>Bacteria</taxon>
        <taxon>Bacillati</taxon>
        <taxon>Bacillota</taxon>
        <taxon>Bacilli</taxon>
        <taxon>Bacillales</taxon>
        <taxon>Bacillaceae</taxon>
        <taxon>Aquibacillus</taxon>
    </lineage>
</organism>
<dbReference type="RefSeq" id="WP_259871559.1">
    <property type="nucleotide sequence ID" value="NZ_JAOALK010000057.1"/>
</dbReference>
<dbReference type="PANTHER" id="PTHR43415:SF3">
    <property type="entry name" value="GNAT-FAMILY ACETYLTRANSFERASE"/>
    <property type="match status" value="1"/>
</dbReference>